<gene>
    <name evidence="3" type="ORF">EGC82_19830</name>
</gene>
<dbReference type="OrthoDB" id="6401942at2"/>
<proteinExistence type="predicted"/>
<dbReference type="InterPro" id="IPR028946">
    <property type="entry name" value="Ntox44"/>
</dbReference>
<accession>A0A3G8LYV7</accession>
<feature type="signal peptide" evidence="1">
    <location>
        <begin position="1"/>
        <end position="24"/>
    </location>
</feature>
<dbReference type="AlphaFoldDB" id="A0A3G8LYV7"/>
<dbReference type="KEGG" id="slj:EGC82_19830"/>
<evidence type="ECO:0000256" key="1">
    <source>
        <dbReference type="SAM" id="SignalP"/>
    </source>
</evidence>
<name>A0A3G8LYV7_9GAMM</name>
<keyword evidence="4" id="KW-1185">Reference proteome</keyword>
<reference evidence="4" key="1">
    <citation type="submission" date="2018-11" db="EMBL/GenBank/DDBJ databases">
        <title>Shewanella sp. M2.</title>
        <authorList>
            <person name="Hwang Y.J."/>
            <person name="Hwang C.Y."/>
        </authorList>
    </citation>
    <scope>NUCLEOTIDE SEQUENCE [LARGE SCALE GENOMIC DNA]</scope>
    <source>
        <strain evidence="4">LMG 19866</strain>
    </source>
</reference>
<evidence type="ECO:0000259" key="2">
    <source>
        <dbReference type="Pfam" id="PF15607"/>
    </source>
</evidence>
<protein>
    <recommendedName>
        <fullName evidence="2">Bacterial toxin 44 domain-containing protein</fullName>
    </recommendedName>
</protein>
<evidence type="ECO:0000313" key="3">
    <source>
        <dbReference type="EMBL" id="AZG74801.1"/>
    </source>
</evidence>
<evidence type="ECO:0000313" key="4">
    <source>
        <dbReference type="Proteomes" id="UP000278035"/>
    </source>
</evidence>
<dbReference type="RefSeq" id="WP_124732278.1">
    <property type="nucleotide sequence ID" value="NZ_CP034015.1"/>
</dbReference>
<feature type="chain" id="PRO_5018071084" description="Bacterial toxin 44 domain-containing protein" evidence="1">
    <location>
        <begin position="25"/>
        <end position="237"/>
    </location>
</feature>
<keyword evidence="1" id="KW-0732">Signal</keyword>
<feature type="domain" description="Bacterial toxin 44" evidence="2">
    <location>
        <begin position="76"/>
        <end position="175"/>
    </location>
</feature>
<dbReference type="Proteomes" id="UP000278035">
    <property type="component" value="Chromosome"/>
</dbReference>
<organism evidence="3 4">
    <name type="scientific">Shewanella livingstonensis</name>
    <dbReference type="NCBI Taxonomy" id="150120"/>
    <lineage>
        <taxon>Bacteria</taxon>
        <taxon>Pseudomonadati</taxon>
        <taxon>Pseudomonadota</taxon>
        <taxon>Gammaproteobacteria</taxon>
        <taxon>Alteromonadales</taxon>
        <taxon>Shewanellaceae</taxon>
        <taxon>Shewanella</taxon>
    </lineage>
</organism>
<sequence length="237" mass="25294">MKNINYIFLFLFLFLSLLSSKVSATEVCTEAQEPPAGKPTNFDINASLNKFDAAKSAFDGIPNVAYRNMLKASYMAAQFGPGAPYDLKNNPNYMSSEGFGNWFYGAAAQRMGYSASQATRAGSIVQQYQNYRNTGHADVGDLGKMGEGIIDSVNGINLDNPGDKTKILGGYDYSENVYEEDPNSDSNPDSCNPLSSLASTSGYGGGWVGGSSTGFFMSTDTSCILACSSGYATIIDL</sequence>
<dbReference type="Pfam" id="PF15607">
    <property type="entry name" value="Ntox44"/>
    <property type="match status" value="1"/>
</dbReference>
<dbReference type="EMBL" id="CP034015">
    <property type="protein sequence ID" value="AZG74801.1"/>
    <property type="molecule type" value="Genomic_DNA"/>
</dbReference>